<dbReference type="PROSITE" id="PS50041">
    <property type="entry name" value="C_TYPE_LECTIN_2"/>
    <property type="match status" value="1"/>
</dbReference>
<dbReference type="InterPro" id="IPR002557">
    <property type="entry name" value="Chitin-bd_dom"/>
</dbReference>
<dbReference type="AlphaFoldDB" id="A0AAV2HY48"/>
<accession>A0AAV2HY48</accession>
<dbReference type="InterPro" id="IPR001304">
    <property type="entry name" value="C-type_lectin-like"/>
</dbReference>
<organism evidence="3 4">
    <name type="scientific">Lymnaea stagnalis</name>
    <name type="common">Great pond snail</name>
    <name type="synonym">Helix stagnalis</name>
    <dbReference type="NCBI Taxonomy" id="6523"/>
    <lineage>
        <taxon>Eukaryota</taxon>
        <taxon>Metazoa</taxon>
        <taxon>Spiralia</taxon>
        <taxon>Lophotrochozoa</taxon>
        <taxon>Mollusca</taxon>
        <taxon>Gastropoda</taxon>
        <taxon>Heterobranchia</taxon>
        <taxon>Euthyneura</taxon>
        <taxon>Panpulmonata</taxon>
        <taxon>Hygrophila</taxon>
        <taxon>Lymnaeoidea</taxon>
        <taxon>Lymnaeidae</taxon>
        <taxon>Lymnaea</taxon>
    </lineage>
</organism>
<dbReference type="GO" id="GO:0008061">
    <property type="term" value="F:chitin binding"/>
    <property type="evidence" value="ECO:0007669"/>
    <property type="project" value="InterPro"/>
</dbReference>
<dbReference type="Gene3D" id="2.170.140.10">
    <property type="entry name" value="Chitin binding domain"/>
    <property type="match status" value="1"/>
</dbReference>
<reference evidence="3 4" key="1">
    <citation type="submission" date="2024-04" db="EMBL/GenBank/DDBJ databases">
        <authorList>
            <consortium name="Genoscope - CEA"/>
            <person name="William W."/>
        </authorList>
    </citation>
    <scope>NUCLEOTIDE SEQUENCE [LARGE SCALE GENOMIC DNA]</scope>
</reference>
<feature type="domain" description="C-type lectin" evidence="1">
    <location>
        <begin position="165"/>
        <end position="274"/>
    </location>
</feature>
<dbReference type="Gene3D" id="3.10.100.10">
    <property type="entry name" value="Mannose-Binding Protein A, subunit A"/>
    <property type="match status" value="1"/>
</dbReference>
<dbReference type="Pfam" id="PF00059">
    <property type="entry name" value="Lectin_C"/>
    <property type="match status" value="1"/>
</dbReference>
<dbReference type="EMBL" id="CAXITT010000255">
    <property type="protein sequence ID" value="CAL1537238.1"/>
    <property type="molecule type" value="Genomic_DNA"/>
</dbReference>
<evidence type="ECO:0000313" key="3">
    <source>
        <dbReference type="EMBL" id="CAL1537238.1"/>
    </source>
</evidence>
<evidence type="ECO:0008006" key="5">
    <source>
        <dbReference type="Google" id="ProtNLM"/>
    </source>
</evidence>
<dbReference type="SMART" id="SM00034">
    <property type="entry name" value="CLECT"/>
    <property type="match status" value="1"/>
</dbReference>
<keyword evidence="4" id="KW-1185">Reference proteome</keyword>
<dbReference type="PROSITE" id="PS50940">
    <property type="entry name" value="CHIT_BIND_II"/>
    <property type="match status" value="1"/>
</dbReference>
<dbReference type="InterPro" id="IPR016187">
    <property type="entry name" value="CTDL_fold"/>
</dbReference>
<dbReference type="InterPro" id="IPR036508">
    <property type="entry name" value="Chitin-bd_dom_sf"/>
</dbReference>
<dbReference type="GO" id="GO:0005576">
    <property type="term" value="C:extracellular region"/>
    <property type="evidence" value="ECO:0007669"/>
    <property type="project" value="InterPro"/>
</dbReference>
<dbReference type="Proteomes" id="UP001497497">
    <property type="component" value="Unassembled WGS sequence"/>
</dbReference>
<dbReference type="CDD" id="cd00037">
    <property type="entry name" value="CLECT"/>
    <property type="match status" value="1"/>
</dbReference>
<evidence type="ECO:0000259" key="1">
    <source>
        <dbReference type="PROSITE" id="PS50041"/>
    </source>
</evidence>
<name>A0AAV2HY48_LYMST</name>
<proteinExistence type="predicted"/>
<dbReference type="SUPFAM" id="SSF56436">
    <property type="entry name" value="C-type lectin-like"/>
    <property type="match status" value="1"/>
</dbReference>
<dbReference type="SUPFAM" id="SSF57625">
    <property type="entry name" value="Invertebrate chitin-binding proteins"/>
    <property type="match status" value="1"/>
</dbReference>
<gene>
    <name evidence="3" type="ORF">GSLYS_00011151001</name>
</gene>
<dbReference type="Pfam" id="PF01607">
    <property type="entry name" value="CBM_14"/>
    <property type="match status" value="1"/>
</dbReference>
<evidence type="ECO:0000313" key="4">
    <source>
        <dbReference type="Proteomes" id="UP001497497"/>
    </source>
</evidence>
<dbReference type="InterPro" id="IPR016186">
    <property type="entry name" value="C-type_lectin-like/link_sf"/>
</dbReference>
<protein>
    <recommendedName>
        <fullName evidence="5">C-type lectin domain-containing protein</fullName>
    </recommendedName>
</protein>
<comment type="caution">
    <text evidence="3">The sequence shown here is derived from an EMBL/GenBank/DDBJ whole genome shotgun (WGS) entry which is preliminary data.</text>
</comment>
<feature type="domain" description="Chitin-binding type-2" evidence="2">
    <location>
        <begin position="77"/>
        <end position="133"/>
    </location>
</feature>
<sequence>MTVALSQAHKTVAASQPHKTDLVSATQDRDLVSATQDLCLVSATHGRGGVLSTKQNHFSIALLIVLFTCTPVNGQEDSMCQGVRNGRVAMPTSCHKYYQCKNFKGTEMPCPSGFLFDRMRRSCQRKEYVTCNIITTTPTTLPRAHARCQADADFRNAHFQSPMLFNDKPYYLSKKPFNDDTTSAANCKKLCSRLAVVDGLEEENFVRRLIDTKGVLCILIEGNDKEKLWEWVSAVTLEPLNYIRWAGGQPNGGDQRCLFYERGFNGMLDMPCTRTKWDCHYLCER</sequence>
<dbReference type="SMART" id="SM00494">
    <property type="entry name" value="ChtBD2"/>
    <property type="match status" value="1"/>
</dbReference>
<evidence type="ECO:0000259" key="2">
    <source>
        <dbReference type="PROSITE" id="PS50940"/>
    </source>
</evidence>